<sequence length="293" mass="31670">MLNIGDLYIQATFTGGVQAAVLSFMNDLLSGDALQVELFPVDSSKRSGKTYSTFSLGLMLGLLAIALNLTVAAIAAVNAALACHFTLNKPTKYNPTMEARITLCMLIQFMASGVAGISLILLCLNLDKPFMIVTSILFFAGIVISTYHLVALFAEEWFSELTKQPLHVVSLIISTAAFGFDVSTPSPSSWFTITTYGFTMIYHMLAVLHNRTQKEDTSPRRVYIVGVLLIAGCWAGCAAVTATLSEPHGQWENACRYVVLTLASVEGAILLAIGFWDLAKRVESGRNPKTAGQ</sequence>
<keyword evidence="1" id="KW-1133">Transmembrane helix</keyword>
<keyword evidence="1" id="KW-0472">Membrane</keyword>
<dbReference type="AlphaFoldDB" id="A0A9W8MK79"/>
<feature type="non-terminal residue" evidence="2">
    <location>
        <position position="293"/>
    </location>
</feature>
<protein>
    <submittedName>
        <fullName evidence="2">Uncharacterized protein</fullName>
    </submittedName>
</protein>
<dbReference type="EMBL" id="JANBPK010000706">
    <property type="protein sequence ID" value="KAJ2935015.1"/>
    <property type="molecule type" value="Genomic_DNA"/>
</dbReference>
<dbReference type="Proteomes" id="UP001140091">
    <property type="component" value="Unassembled WGS sequence"/>
</dbReference>
<gene>
    <name evidence="2" type="ORF">H1R20_g1988</name>
</gene>
<feature type="transmembrane region" description="Helical" evidence="1">
    <location>
        <begin position="54"/>
        <end position="81"/>
    </location>
</feature>
<keyword evidence="1" id="KW-0812">Transmembrane</keyword>
<reference evidence="2" key="1">
    <citation type="submission" date="2022-06" db="EMBL/GenBank/DDBJ databases">
        <title>Genome Sequence of Candolleomyces eurysporus.</title>
        <authorList>
            <person name="Buettner E."/>
        </authorList>
    </citation>
    <scope>NUCLEOTIDE SEQUENCE</scope>
    <source>
        <strain evidence="2">VTCC 930004</strain>
    </source>
</reference>
<comment type="caution">
    <text evidence="2">The sequence shown here is derived from an EMBL/GenBank/DDBJ whole genome shotgun (WGS) entry which is preliminary data.</text>
</comment>
<feature type="transmembrane region" description="Helical" evidence="1">
    <location>
        <begin position="257"/>
        <end position="279"/>
    </location>
</feature>
<proteinExistence type="predicted"/>
<feature type="transmembrane region" description="Helical" evidence="1">
    <location>
        <begin position="222"/>
        <end position="245"/>
    </location>
</feature>
<feature type="transmembrane region" description="Helical" evidence="1">
    <location>
        <begin position="101"/>
        <end position="124"/>
    </location>
</feature>
<evidence type="ECO:0000313" key="2">
    <source>
        <dbReference type="EMBL" id="KAJ2935015.1"/>
    </source>
</evidence>
<evidence type="ECO:0000313" key="3">
    <source>
        <dbReference type="Proteomes" id="UP001140091"/>
    </source>
</evidence>
<feature type="transmembrane region" description="Helical" evidence="1">
    <location>
        <begin position="190"/>
        <end position="210"/>
    </location>
</feature>
<organism evidence="2 3">
    <name type="scientific">Candolleomyces eurysporus</name>
    <dbReference type="NCBI Taxonomy" id="2828524"/>
    <lineage>
        <taxon>Eukaryota</taxon>
        <taxon>Fungi</taxon>
        <taxon>Dikarya</taxon>
        <taxon>Basidiomycota</taxon>
        <taxon>Agaricomycotina</taxon>
        <taxon>Agaricomycetes</taxon>
        <taxon>Agaricomycetidae</taxon>
        <taxon>Agaricales</taxon>
        <taxon>Agaricineae</taxon>
        <taxon>Psathyrellaceae</taxon>
        <taxon>Candolleomyces</taxon>
    </lineage>
</organism>
<feature type="transmembrane region" description="Helical" evidence="1">
    <location>
        <begin position="130"/>
        <end position="154"/>
    </location>
</feature>
<accession>A0A9W8MK79</accession>
<keyword evidence="3" id="KW-1185">Reference proteome</keyword>
<name>A0A9W8MK79_9AGAR</name>
<evidence type="ECO:0000256" key="1">
    <source>
        <dbReference type="SAM" id="Phobius"/>
    </source>
</evidence>
<dbReference type="OrthoDB" id="2946288at2759"/>